<evidence type="ECO:0000256" key="1">
    <source>
        <dbReference type="ARBA" id="ARBA00004604"/>
    </source>
</evidence>
<comment type="subcellular location">
    <subcellularLocation>
        <location evidence="1">Nucleus</location>
        <location evidence="1">Nucleolus</location>
    </subcellularLocation>
</comment>
<reference evidence="5" key="2">
    <citation type="submission" date="2021-01" db="EMBL/GenBank/DDBJ databases">
        <authorList>
            <person name="Schikora-Tamarit M.A."/>
        </authorList>
    </citation>
    <scope>NUCLEOTIDE SEQUENCE</scope>
    <source>
        <strain evidence="5">CBS2887</strain>
    </source>
</reference>
<reference evidence="5" key="1">
    <citation type="journal article" date="2021" name="Open Biol.">
        <title>Shared evolutionary footprints suggest mitochondrial oxidative damage underlies multiple complex I losses in fungi.</title>
        <authorList>
            <person name="Schikora-Tamarit M.A."/>
            <person name="Marcet-Houben M."/>
            <person name="Nosek J."/>
            <person name="Gabaldon T."/>
        </authorList>
    </citation>
    <scope>NUCLEOTIDE SEQUENCE</scope>
    <source>
        <strain evidence="5">CBS2887</strain>
    </source>
</reference>
<accession>A0A9P8TKY7</accession>
<feature type="compositionally biased region" description="Acidic residues" evidence="3">
    <location>
        <begin position="18"/>
        <end position="27"/>
    </location>
</feature>
<dbReference type="GO" id="GO:0006396">
    <property type="term" value="P:RNA processing"/>
    <property type="evidence" value="ECO:0007669"/>
    <property type="project" value="TreeGrafter"/>
</dbReference>
<keyword evidence="2" id="KW-0539">Nucleus</keyword>
<name>A0A9P8TKY7_WICPI</name>
<dbReference type="PANTHER" id="PTHR21686:SF12">
    <property type="entry name" value="DEOXYNUCLEOTIDYLTRANSFERASE TERMINAL-INTERACTING PROTEIN 2"/>
    <property type="match status" value="1"/>
</dbReference>
<protein>
    <recommendedName>
        <fullName evidence="4">Fcf2 pre-rRNA processing C-terminal domain-containing protein</fullName>
    </recommendedName>
</protein>
<dbReference type="InterPro" id="IPR014810">
    <property type="entry name" value="Fcf2_C"/>
</dbReference>
<dbReference type="EMBL" id="JAEUBG010003613">
    <property type="protein sequence ID" value="KAH3682564.1"/>
    <property type="molecule type" value="Genomic_DNA"/>
</dbReference>
<dbReference type="InterPro" id="IPR039883">
    <property type="entry name" value="Fcf2/DNTTIP2"/>
</dbReference>
<dbReference type="GO" id="GO:0005730">
    <property type="term" value="C:nucleolus"/>
    <property type="evidence" value="ECO:0007669"/>
    <property type="project" value="UniProtKB-SubCell"/>
</dbReference>
<evidence type="ECO:0000313" key="5">
    <source>
        <dbReference type="EMBL" id="KAH3682564.1"/>
    </source>
</evidence>
<dbReference type="PANTHER" id="PTHR21686">
    <property type="entry name" value="DEOXYNUCLEOTIDYLTRANSFERASE TERMINAL-INTERACTING PROTEIN 2"/>
    <property type="match status" value="1"/>
</dbReference>
<organism evidence="5 6">
    <name type="scientific">Wickerhamomyces pijperi</name>
    <name type="common">Yeast</name>
    <name type="synonym">Pichia pijperi</name>
    <dbReference type="NCBI Taxonomy" id="599730"/>
    <lineage>
        <taxon>Eukaryota</taxon>
        <taxon>Fungi</taxon>
        <taxon>Dikarya</taxon>
        <taxon>Ascomycota</taxon>
        <taxon>Saccharomycotina</taxon>
        <taxon>Saccharomycetes</taxon>
        <taxon>Phaffomycetales</taxon>
        <taxon>Wickerhamomycetaceae</taxon>
        <taxon>Wickerhamomyces</taxon>
    </lineage>
</organism>
<evidence type="ECO:0000256" key="2">
    <source>
        <dbReference type="ARBA" id="ARBA00023242"/>
    </source>
</evidence>
<sequence>MSKDQFLSPITETLNFESSDEEEVQQDQFDELDLDDLFDELKKHSNELKGENEDEEAENLDEFKKIEMTISKLPKVGGNASLSGLNHNSANKNGKQYLLSAKNDPKAGKIVSISDPIALKPQSKSNEKNDAGDKWFGMPKGELTESVKNDMKVIEKRAALDPKRHYKKDKWKVPEYFQMGTIIEGNTEFYSSRLKRKERHSTILESVMNDKDTKHYFKRRYDEVQTKKTSGKKSFYKGVKDSRRKF</sequence>
<proteinExistence type="predicted"/>
<feature type="region of interest" description="Disordered" evidence="3">
    <location>
        <begin position="1"/>
        <end position="27"/>
    </location>
</feature>
<gene>
    <name evidence="5" type="ORF">WICPIJ_006476</name>
</gene>
<dbReference type="Proteomes" id="UP000774326">
    <property type="component" value="Unassembled WGS sequence"/>
</dbReference>
<dbReference type="Pfam" id="PF08698">
    <property type="entry name" value="Fcf2"/>
    <property type="match status" value="1"/>
</dbReference>
<feature type="domain" description="Fcf2 pre-rRNA processing C-terminal" evidence="4">
    <location>
        <begin position="128"/>
        <end position="220"/>
    </location>
</feature>
<evidence type="ECO:0000313" key="6">
    <source>
        <dbReference type="Proteomes" id="UP000774326"/>
    </source>
</evidence>
<comment type="caution">
    <text evidence="5">The sequence shown here is derived from an EMBL/GenBank/DDBJ whole genome shotgun (WGS) entry which is preliminary data.</text>
</comment>
<keyword evidence="6" id="KW-1185">Reference proteome</keyword>
<dbReference type="OrthoDB" id="427886at2759"/>
<feature type="region of interest" description="Disordered" evidence="3">
    <location>
        <begin position="114"/>
        <end position="140"/>
    </location>
</feature>
<evidence type="ECO:0000259" key="4">
    <source>
        <dbReference type="Pfam" id="PF08698"/>
    </source>
</evidence>
<evidence type="ECO:0000256" key="3">
    <source>
        <dbReference type="SAM" id="MobiDB-lite"/>
    </source>
</evidence>
<dbReference type="GO" id="GO:0003723">
    <property type="term" value="F:RNA binding"/>
    <property type="evidence" value="ECO:0007669"/>
    <property type="project" value="TreeGrafter"/>
</dbReference>
<feature type="region of interest" description="Disordered" evidence="3">
    <location>
        <begin position="226"/>
        <end position="246"/>
    </location>
</feature>
<dbReference type="AlphaFoldDB" id="A0A9P8TKY7"/>